<comment type="caution">
    <text evidence="1">The sequence shown here is derived from an EMBL/GenBank/DDBJ whole genome shotgun (WGS) entry which is preliminary data.</text>
</comment>
<keyword evidence="2" id="KW-1185">Reference proteome</keyword>
<reference evidence="1" key="1">
    <citation type="submission" date="2022-11" db="EMBL/GenBank/DDBJ databases">
        <title>Chromosome-level genome of Pogonophryne albipinna.</title>
        <authorList>
            <person name="Jo E."/>
        </authorList>
    </citation>
    <scope>NUCLEOTIDE SEQUENCE</scope>
    <source>
        <strain evidence="1">SGF0006</strain>
        <tissue evidence="1">Muscle</tissue>
    </source>
</reference>
<sequence length="153" mass="17285">MSRSFSRSACDKQLLSLKPGHRSRKWFCHRWVEQRGKERRETKRLGKRLEVNQHSARVCLGLSAALTLLSSPSLPVTLEQRGSAVLHVCLETVGQLELWLQEAQRSLVAGGAAAGATTMQDSVEQQLLTCQVSPAHQELGHYYRTFQVKRYLQ</sequence>
<proteinExistence type="predicted"/>
<dbReference type="AlphaFoldDB" id="A0AAD6B653"/>
<evidence type="ECO:0000313" key="2">
    <source>
        <dbReference type="Proteomes" id="UP001219934"/>
    </source>
</evidence>
<organism evidence="1 2">
    <name type="scientific">Pogonophryne albipinna</name>
    <dbReference type="NCBI Taxonomy" id="1090488"/>
    <lineage>
        <taxon>Eukaryota</taxon>
        <taxon>Metazoa</taxon>
        <taxon>Chordata</taxon>
        <taxon>Craniata</taxon>
        <taxon>Vertebrata</taxon>
        <taxon>Euteleostomi</taxon>
        <taxon>Actinopterygii</taxon>
        <taxon>Neopterygii</taxon>
        <taxon>Teleostei</taxon>
        <taxon>Neoteleostei</taxon>
        <taxon>Acanthomorphata</taxon>
        <taxon>Eupercaria</taxon>
        <taxon>Perciformes</taxon>
        <taxon>Notothenioidei</taxon>
        <taxon>Pogonophryne</taxon>
    </lineage>
</organism>
<evidence type="ECO:0000313" key="1">
    <source>
        <dbReference type="EMBL" id="KAJ4938826.1"/>
    </source>
</evidence>
<name>A0AAD6B653_9TELE</name>
<gene>
    <name evidence="1" type="ORF">JOQ06_028292</name>
</gene>
<dbReference type="EMBL" id="JAPTMU010000008">
    <property type="protein sequence ID" value="KAJ4938826.1"/>
    <property type="molecule type" value="Genomic_DNA"/>
</dbReference>
<protein>
    <submittedName>
        <fullName evidence="1">Uncharacterized protein</fullName>
    </submittedName>
</protein>
<dbReference type="Proteomes" id="UP001219934">
    <property type="component" value="Unassembled WGS sequence"/>
</dbReference>
<accession>A0AAD6B653</accession>